<feature type="transmembrane region" description="Helical" evidence="1">
    <location>
        <begin position="27"/>
        <end position="60"/>
    </location>
</feature>
<evidence type="ECO:0000256" key="1">
    <source>
        <dbReference type="SAM" id="Phobius"/>
    </source>
</evidence>
<sequence length="101" mass="9823">MSNQTGGPNYPAANTPGAAPANTSGGLAIASLVLGIVGVIGGIFLAIIGIVAGIIGLVLGILARRRGMSRGIVLGGIILSAIAIVIGIVGYIFTGIILSQS</sequence>
<organism evidence="2 3">
    <name type="scientific">Curtobacterium pusillum</name>
    <dbReference type="NCBI Taxonomy" id="69373"/>
    <lineage>
        <taxon>Bacteria</taxon>
        <taxon>Bacillati</taxon>
        <taxon>Actinomycetota</taxon>
        <taxon>Actinomycetes</taxon>
        <taxon>Micrococcales</taxon>
        <taxon>Microbacteriaceae</taxon>
        <taxon>Curtobacterium</taxon>
    </lineage>
</organism>
<keyword evidence="1" id="KW-1133">Transmembrane helix</keyword>
<evidence type="ECO:0008006" key="4">
    <source>
        <dbReference type="Google" id="ProtNLM"/>
    </source>
</evidence>
<name>A0ABX2M6I0_9MICO</name>
<dbReference type="RefSeq" id="WP_175350637.1">
    <property type="nucleotide sequence ID" value="NZ_BAAAWQ010000001.1"/>
</dbReference>
<evidence type="ECO:0000313" key="3">
    <source>
        <dbReference type="Proteomes" id="UP000573001"/>
    </source>
</evidence>
<keyword evidence="1" id="KW-0472">Membrane</keyword>
<evidence type="ECO:0000313" key="2">
    <source>
        <dbReference type="EMBL" id="NUU13083.1"/>
    </source>
</evidence>
<protein>
    <recommendedName>
        <fullName evidence="4">DUF4190 domain-containing protein</fullName>
    </recommendedName>
</protein>
<comment type="caution">
    <text evidence="2">The sequence shown here is derived from an EMBL/GenBank/DDBJ whole genome shotgun (WGS) entry which is preliminary data.</text>
</comment>
<dbReference type="EMBL" id="JABMCE010000059">
    <property type="protein sequence ID" value="NUU13083.1"/>
    <property type="molecule type" value="Genomic_DNA"/>
</dbReference>
<dbReference type="Proteomes" id="UP000573001">
    <property type="component" value="Unassembled WGS sequence"/>
</dbReference>
<keyword evidence="3" id="KW-1185">Reference proteome</keyword>
<feature type="transmembrane region" description="Helical" evidence="1">
    <location>
        <begin position="72"/>
        <end position="98"/>
    </location>
</feature>
<gene>
    <name evidence="2" type="ORF">HP507_04425</name>
</gene>
<reference evidence="2 3" key="1">
    <citation type="submission" date="2020-05" db="EMBL/GenBank/DDBJ databases">
        <title>Genome Sequencing of Type Strains.</title>
        <authorList>
            <person name="Lemaire J.F."/>
            <person name="Inderbitzin P."/>
            <person name="Gregorio O.A."/>
            <person name="Collins S.B."/>
            <person name="Wespe N."/>
            <person name="Knight-Connoni V."/>
        </authorList>
    </citation>
    <scope>NUCLEOTIDE SEQUENCE [LARGE SCALE GENOMIC DNA]</scope>
    <source>
        <strain evidence="2 3">ATCC 19096</strain>
    </source>
</reference>
<accession>A0ABX2M6I0</accession>
<keyword evidence="1" id="KW-0812">Transmembrane</keyword>
<proteinExistence type="predicted"/>